<organism evidence="1">
    <name type="scientific">Arundo donax</name>
    <name type="common">Giant reed</name>
    <name type="synonym">Donax arundinaceus</name>
    <dbReference type="NCBI Taxonomy" id="35708"/>
    <lineage>
        <taxon>Eukaryota</taxon>
        <taxon>Viridiplantae</taxon>
        <taxon>Streptophyta</taxon>
        <taxon>Embryophyta</taxon>
        <taxon>Tracheophyta</taxon>
        <taxon>Spermatophyta</taxon>
        <taxon>Magnoliopsida</taxon>
        <taxon>Liliopsida</taxon>
        <taxon>Poales</taxon>
        <taxon>Poaceae</taxon>
        <taxon>PACMAD clade</taxon>
        <taxon>Arundinoideae</taxon>
        <taxon>Arundineae</taxon>
        <taxon>Arundo</taxon>
    </lineage>
</organism>
<protein>
    <submittedName>
        <fullName evidence="1">Uncharacterized protein</fullName>
    </submittedName>
</protein>
<accession>A0A0A9B729</accession>
<dbReference type="EMBL" id="GBRH01239932">
    <property type="protein sequence ID" value="JAD57963.1"/>
    <property type="molecule type" value="Transcribed_RNA"/>
</dbReference>
<name>A0A0A9B729_ARUDO</name>
<reference evidence="1" key="1">
    <citation type="submission" date="2014-09" db="EMBL/GenBank/DDBJ databases">
        <authorList>
            <person name="Magalhaes I.L.F."/>
            <person name="Oliveira U."/>
            <person name="Santos F.R."/>
            <person name="Vidigal T.H.D.A."/>
            <person name="Brescovit A.D."/>
            <person name="Santos A.J."/>
        </authorList>
    </citation>
    <scope>NUCLEOTIDE SEQUENCE</scope>
    <source>
        <tissue evidence="1">Shoot tissue taken approximately 20 cm above the soil surface</tissue>
    </source>
</reference>
<dbReference type="AlphaFoldDB" id="A0A0A9B729"/>
<reference evidence="1" key="2">
    <citation type="journal article" date="2015" name="Data Brief">
        <title>Shoot transcriptome of the giant reed, Arundo donax.</title>
        <authorList>
            <person name="Barrero R.A."/>
            <person name="Guerrero F.D."/>
            <person name="Moolhuijzen P."/>
            <person name="Goolsby J.A."/>
            <person name="Tidwell J."/>
            <person name="Bellgard S.E."/>
            <person name="Bellgard M.I."/>
        </authorList>
    </citation>
    <scope>NUCLEOTIDE SEQUENCE</scope>
    <source>
        <tissue evidence="1">Shoot tissue taken approximately 20 cm above the soil surface</tissue>
    </source>
</reference>
<proteinExistence type="predicted"/>
<sequence length="96" mass="9868">MGSDINGVNVGTCEPCRVISGEVGSGRGSRGSCRIDGRLREGRSVVSSFAEIAEGVSSFNNSELNGGMGKGSTDVAGRCKGVTLYCSEDGHGEHQQ</sequence>
<evidence type="ECO:0000313" key="1">
    <source>
        <dbReference type="EMBL" id="JAD57963.1"/>
    </source>
</evidence>